<protein>
    <recommendedName>
        <fullName evidence="3">DDE-1 domain-containing protein</fullName>
    </recommendedName>
</protein>
<proteinExistence type="predicted"/>
<name>A0A151WUA3_9HYME</name>
<dbReference type="STRING" id="64791.A0A151WUA3"/>
<dbReference type="Proteomes" id="UP000075809">
    <property type="component" value="Unassembled WGS sequence"/>
</dbReference>
<organism evidence="1 2">
    <name type="scientific">Mycetomoellerius zeteki</name>
    <dbReference type="NCBI Taxonomy" id="64791"/>
    <lineage>
        <taxon>Eukaryota</taxon>
        <taxon>Metazoa</taxon>
        <taxon>Ecdysozoa</taxon>
        <taxon>Arthropoda</taxon>
        <taxon>Hexapoda</taxon>
        <taxon>Insecta</taxon>
        <taxon>Pterygota</taxon>
        <taxon>Neoptera</taxon>
        <taxon>Endopterygota</taxon>
        <taxon>Hymenoptera</taxon>
        <taxon>Apocrita</taxon>
        <taxon>Aculeata</taxon>
        <taxon>Formicoidea</taxon>
        <taxon>Formicidae</taxon>
        <taxon>Myrmicinae</taxon>
        <taxon>Mycetomoellerius</taxon>
    </lineage>
</organism>
<evidence type="ECO:0000313" key="2">
    <source>
        <dbReference type="Proteomes" id="UP000075809"/>
    </source>
</evidence>
<reference evidence="1 2" key="1">
    <citation type="submission" date="2015-09" db="EMBL/GenBank/DDBJ databases">
        <title>Trachymyrmex zeteki WGS genome.</title>
        <authorList>
            <person name="Nygaard S."/>
            <person name="Hu H."/>
            <person name="Boomsma J."/>
            <person name="Zhang G."/>
        </authorList>
    </citation>
    <scope>NUCLEOTIDE SEQUENCE [LARGE SCALE GENOMIC DNA]</scope>
    <source>
        <strain evidence="1">Tzet28-1</strain>
        <tissue evidence="1">Whole body</tissue>
    </source>
</reference>
<evidence type="ECO:0000313" key="1">
    <source>
        <dbReference type="EMBL" id="KYQ51499.1"/>
    </source>
</evidence>
<dbReference type="EMBL" id="KQ982730">
    <property type="protein sequence ID" value="KYQ51499.1"/>
    <property type="molecule type" value="Genomic_DNA"/>
</dbReference>
<sequence>MDQTGWRNVASTLSAHSTRHASTSWAGDKGISFCITGNADGQLAPPMIFYAYERIPGPIAAAAPAGWSLGHSKSGWMTQESLYEYVTSVFYKWCLDNHLKFPIILFIDGHRSYLTLALSDFCVQHELKLNWNKIVATWRMEHGRSVSGQREFCSSSQ</sequence>
<gene>
    <name evidence="1" type="ORF">ALC60_09372</name>
</gene>
<keyword evidence="2" id="KW-1185">Reference proteome</keyword>
<accession>A0A151WUA3</accession>
<dbReference type="AlphaFoldDB" id="A0A151WUA3"/>
<evidence type="ECO:0008006" key="3">
    <source>
        <dbReference type="Google" id="ProtNLM"/>
    </source>
</evidence>